<keyword evidence="1" id="KW-0812">Transmembrane</keyword>
<name>A0A7I4YFR0_HAECO</name>
<dbReference type="PANTHER" id="PTHR22989:SF4">
    <property type="entry name" value="METHYLTRANSFERASE FKBM DOMAIN-CONTAINING PROTEIN"/>
    <property type="match status" value="1"/>
</dbReference>
<evidence type="ECO:0000259" key="2">
    <source>
        <dbReference type="Pfam" id="PF05050"/>
    </source>
</evidence>
<feature type="domain" description="Methyltransferase FkbM" evidence="2">
    <location>
        <begin position="75"/>
        <end position="264"/>
    </location>
</feature>
<dbReference type="AlphaFoldDB" id="A0A7I4YFR0"/>
<dbReference type="Proteomes" id="UP000025227">
    <property type="component" value="Unplaced"/>
</dbReference>
<proteinExistence type="predicted"/>
<accession>A0A7I4YFR0</accession>
<organism evidence="3 4">
    <name type="scientific">Haemonchus contortus</name>
    <name type="common">Barber pole worm</name>
    <dbReference type="NCBI Taxonomy" id="6289"/>
    <lineage>
        <taxon>Eukaryota</taxon>
        <taxon>Metazoa</taxon>
        <taxon>Ecdysozoa</taxon>
        <taxon>Nematoda</taxon>
        <taxon>Chromadorea</taxon>
        <taxon>Rhabditida</taxon>
        <taxon>Rhabditina</taxon>
        <taxon>Rhabditomorpha</taxon>
        <taxon>Strongyloidea</taxon>
        <taxon>Trichostrongylidae</taxon>
        <taxon>Haemonchus</taxon>
    </lineage>
</organism>
<sequence>MLVCHKSVKYSDMPRLTLYRAVICGLVVFLVIFMFLRGLLRPPAVPSRVLHAFTEWQLCMTARFDTEKRDPKKFWEKFAEMTKYCTSNTDVSRIKLIELPNDDEVKHYILSQNNKEPSVVVSLGIGADIKVEQQLKKLLPEDSEFYGADPVTVPNADLFGRIGRFFPIAVSDHSGHSESHIRLDNGKYKTMPVVHLDIGTFFTKMINRTHIDHMILDNEGPEYQLMPMIAIENVFAKQNIDICHMNVEFHAPGPSTRYSDFIEVMHGILQAGRFAPILNENWGHQRMFLVNYKDPYCVDKYLLQFF</sequence>
<dbReference type="InterPro" id="IPR006342">
    <property type="entry name" value="FkbM_mtfrase"/>
</dbReference>
<keyword evidence="3" id="KW-1185">Reference proteome</keyword>
<keyword evidence="1" id="KW-0472">Membrane</keyword>
<keyword evidence="1" id="KW-1133">Transmembrane helix</keyword>
<dbReference type="PANTHER" id="PTHR22989">
    <property type="entry name" value="UNCHARACTERIZED DUF13 C.ELEGANS"/>
    <property type="match status" value="1"/>
</dbReference>
<evidence type="ECO:0000256" key="1">
    <source>
        <dbReference type="SAM" id="Phobius"/>
    </source>
</evidence>
<dbReference type="WBParaSite" id="HCON_00094630-00001">
    <property type="protein sequence ID" value="HCON_00094630-00001"/>
    <property type="gene ID" value="HCON_00094630"/>
</dbReference>
<reference evidence="4" key="1">
    <citation type="submission" date="2020-12" db="UniProtKB">
        <authorList>
            <consortium name="WormBaseParasite"/>
        </authorList>
    </citation>
    <scope>IDENTIFICATION</scope>
    <source>
        <strain evidence="4">MHco3</strain>
    </source>
</reference>
<protein>
    <submittedName>
        <fullName evidence="4">Methyltransf_21 domain-containing protein</fullName>
    </submittedName>
</protein>
<feature type="transmembrane region" description="Helical" evidence="1">
    <location>
        <begin position="18"/>
        <end position="40"/>
    </location>
</feature>
<evidence type="ECO:0000313" key="4">
    <source>
        <dbReference type="WBParaSite" id="HCON_00094630-00001"/>
    </source>
</evidence>
<evidence type="ECO:0000313" key="3">
    <source>
        <dbReference type="Proteomes" id="UP000025227"/>
    </source>
</evidence>
<dbReference type="Pfam" id="PF05050">
    <property type="entry name" value="Methyltransf_21"/>
    <property type="match status" value="1"/>
</dbReference>
<dbReference type="OrthoDB" id="5867391at2759"/>
<dbReference type="OMA" id="QIWTDEC"/>